<dbReference type="CDD" id="cd06824">
    <property type="entry name" value="PLPDE_III_Yggs_like"/>
    <property type="match status" value="1"/>
</dbReference>
<feature type="modified residue" description="N6-(pyridoxal phosphate)lysine" evidence="2">
    <location>
        <position position="38"/>
    </location>
</feature>
<comment type="function">
    <text evidence="2">Pyridoxal 5'-phosphate (PLP)-binding protein, which is involved in PLP homeostasis.</text>
</comment>
<evidence type="ECO:0000256" key="2">
    <source>
        <dbReference type="HAMAP-Rule" id="MF_02087"/>
    </source>
</evidence>
<dbReference type="RefSeq" id="WP_279242445.1">
    <property type="nucleotide sequence ID" value="NZ_CP036501.1"/>
</dbReference>
<comment type="similarity">
    <text evidence="2 3">Belongs to the pyridoxal phosphate-binding protein YggS/PROSC family.</text>
</comment>
<dbReference type="SUPFAM" id="SSF51419">
    <property type="entry name" value="PLP-binding barrel"/>
    <property type="match status" value="1"/>
</dbReference>
<keyword evidence="1 2" id="KW-0663">Pyridoxal phosphate</keyword>
<name>A0ABY6Q4V9_9GAMM</name>
<dbReference type="InterPro" id="IPR001608">
    <property type="entry name" value="Ala_racemase_N"/>
</dbReference>
<dbReference type="InterPro" id="IPR029066">
    <property type="entry name" value="PLP-binding_barrel"/>
</dbReference>
<dbReference type="PIRSF" id="PIRSF004848">
    <property type="entry name" value="YBL036c_PLPDEIII"/>
    <property type="match status" value="1"/>
</dbReference>
<keyword evidence="6" id="KW-1185">Reference proteome</keyword>
<dbReference type="Pfam" id="PF01168">
    <property type="entry name" value="Ala_racemase_N"/>
    <property type="match status" value="1"/>
</dbReference>
<sequence length="230" mass="25280">MSISNLHQNISQIRSRLSEAADRVQRSRDSVKLIAVSKTKPVAAIKRVYETGQRDFGENYVAEAIDKITACESLDICWHFLGPLQSNKTRLVAAHFDWIHSVDRIKVAQRLNDQRPATLPPLNVCLQVNIPAEATKSGVSSETALLELALAVDKMDRLKLRGIMAIPAPTKDPLEQREQFNRIAGLLNIPGLPAGMTELSMGMSSDMEAAIAEGATMVRIGTDIFGARYT</sequence>
<evidence type="ECO:0000313" key="6">
    <source>
        <dbReference type="Proteomes" id="UP001317963"/>
    </source>
</evidence>
<dbReference type="NCBIfam" id="TIGR00044">
    <property type="entry name" value="YggS family pyridoxal phosphate-dependent enzyme"/>
    <property type="match status" value="1"/>
</dbReference>
<dbReference type="EMBL" id="CP036501">
    <property type="protein sequence ID" value="UZP73649.1"/>
    <property type="molecule type" value="Genomic_DNA"/>
</dbReference>
<accession>A0ABY6Q4V9</accession>
<proteinExistence type="inferred from homology"/>
<evidence type="ECO:0000259" key="4">
    <source>
        <dbReference type="Pfam" id="PF01168"/>
    </source>
</evidence>
<feature type="domain" description="Alanine racemase N-terminal" evidence="4">
    <location>
        <begin position="11"/>
        <end position="228"/>
    </location>
</feature>
<dbReference type="PANTHER" id="PTHR10146:SF14">
    <property type="entry name" value="PYRIDOXAL PHOSPHATE HOMEOSTASIS PROTEIN"/>
    <property type="match status" value="1"/>
</dbReference>
<evidence type="ECO:0000256" key="3">
    <source>
        <dbReference type="RuleBase" id="RU004514"/>
    </source>
</evidence>
<evidence type="ECO:0000313" key="5">
    <source>
        <dbReference type="EMBL" id="UZP73649.1"/>
    </source>
</evidence>
<dbReference type="Proteomes" id="UP001317963">
    <property type="component" value="Chromosome"/>
</dbReference>
<dbReference type="HAMAP" id="MF_02087">
    <property type="entry name" value="PLP_homeostasis"/>
    <property type="match status" value="1"/>
</dbReference>
<protein>
    <recommendedName>
        <fullName evidence="2">Pyridoxal phosphate homeostasis protein</fullName>
        <shortName evidence="2">PLP homeostasis protein</shortName>
    </recommendedName>
</protein>
<dbReference type="InterPro" id="IPR011078">
    <property type="entry name" value="PyrdxlP_homeostasis"/>
</dbReference>
<reference evidence="5 6" key="1">
    <citation type="submission" date="2019-02" db="EMBL/GenBank/DDBJ databases">
        <title>Halieaceae_genomes.</title>
        <authorList>
            <person name="Li S.-H."/>
        </authorList>
    </citation>
    <scope>NUCLEOTIDE SEQUENCE [LARGE SCALE GENOMIC DNA]</scope>
    <source>
        <strain evidence="5 6">JH123</strain>
    </source>
</reference>
<evidence type="ECO:0000256" key="1">
    <source>
        <dbReference type="ARBA" id="ARBA00022898"/>
    </source>
</evidence>
<organism evidence="5 6">
    <name type="scientific">Candidatus Paraluminiphilus aquimaris</name>
    <dbReference type="NCBI Taxonomy" id="2518994"/>
    <lineage>
        <taxon>Bacteria</taxon>
        <taxon>Pseudomonadati</taxon>
        <taxon>Pseudomonadota</taxon>
        <taxon>Gammaproteobacteria</taxon>
        <taxon>Cellvibrionales</taxon>
        <taxon>Halieaceae</taxon>
        <taxon>Candidatus Paraluminiphilus</taxon>
    </lineage>
</organism>
<dbReference type="PANTHER" id="PTHR10146">
    <property type="entry name" value="PROLINE SYNTHETASE CO-TRANSCRIBED BACTERIAL HOMOLOG PROTEIN"/>
    <property type="match status" value="1"/>
</dbReference>
<gene>
    <name evidence="5" type="ORF">E0F26_02375</name>
</gene>
<dbReference type="Gene3D" id="3.20.20.10">
    <property type="entry name" value="Alanine racemase"/>
    <property type="match status" value="1"/>
</dbReference>